<organism evidence="8 9">
    <name type="scientific">Actinomadura geliboluensis</name>
    <dbReference type="NCBI Taxonomy" id="882440"/>
    <lineage>
        <taxon>Bacteria</taxon>
        <taxon>Bacillati</taxon>
        <taxon>Actinomycetota</taxon>
        <taxon>Actinomycetes</taxon>
        <taxon>Streptosporangiales</taxon>
        <taxon>Thermomonosporaceae</taxon>
        <taxon>Actinomadura</taxon>
    </lineage>
</organism>
<evidence type="ECO:0000259" key="7">
    <source>
        <dbReference type="PROSITE" id="PS52029"/>
    </source>
</evidence>
<feature type="active site" description="Nucleophile" evidence="6">
    <location>
        <position position="257"/>
    </location>
</feature>
<evidence type="ECO:0000256" key="5">
    <source>
        <dbReference type="ARBA" id="ARBA00023316"/>
    </source>
</evidence>
<keyword evidence="3 6" id="KW-0133">Cell shape</keyword>
<dbReference type="GO" id="GO:0016740">
    <property type="term" value="F:transferase activity"/>
    <property type="evidence" value="ECO:0007669"/>
    <property type="project" value="UniProtKB-KW"/>
</dbReference>
<comment type="pathway">
    <text evidence="1 6">Cell wall biogenesis; peptidoglycan biosynthesis.</text>
</comment>
<dbReference type="SUPFAM" id="SSF141523">
    <property type="entry name" value="L,D-transpeptidase catalytic domain-like"/>
    <property type="match status" value="1"/>
</dbReference>
<dbReference type="CDD" id="cd16913">
    <property type="entry name" value="YkuD_like"/>
    <property type="match status" value="1"/>
</dbReference>
<sequence length="281" mass="28314">MRNQRAQRRAGVPPAGSLGVFVSDAPPRAALPAAGAAVLLATALVAGCGGGSEPGPAKAAPAKGATALPQATTYTTLDDLPTDTAATAGDGTVVHPEAATPISAKPGAPAVAELPSTQLKGPTWVPVVESRPGWRRVLLPSRPNGVTGWIPDTGLKAARSGHVVKVDLGDRKMALYDAGRKVGAWTVAVGAPKTPTPTGRTFMLASLAPAKPTYSPLILPVGAHSDTLDTFGGGPGTVAFHGWPSKDVFGKAVTHGCVRVPADALKRLAKVPLGTPVLVTA</sequence>
<accession>A0A5S4G4T5</accession>
<feature type="domain" description="L,D-TPase catalytic" evidence="7">
    <location>
        <begin position="162"/>
        <end position="280"/>
    </location>
</feature>
<dbReference type="AlphaFoldDB" id="A0A5S4G4T5"/>
<dbReference type="GO" id="GO:0008360">
    <property type="term" value="P:regulation of cell shape"/>
    <property type="evidence" value="ECO:0007669"/>
    <property type="project" value="UniProtKB-UniRule"/>
</dbReference>
<dbReference type="PROSITE" id="PS52029">
    <property type="entry name" value="LD_TPASE"/>
    <property type="match status" value="1"/>
</dbReference>
<dbReference type="Proteomes" id="UP000305238">
    <property type="component" value="Unassembled WGS sequence"/>
</dbReference>
<keyword evidence="4 6" id="KW-0573">Peptidoglycan synthesis</keyword>
<comment type="caution">
    <text evidence="8">The sequence shown here is derived from an EMBL/GenBank/DDBJ whole genome shotgun (WGS) entry which is preliminary data.</text>
</comment>
<dbReference type="GO" id="GO:0005576">
    <property type="term" value="C:extracellular region"/>
    <property type="evidence" value="ECO:0007669"/>
    <property type="project" value="TreeGrafter"/>
</dbReference>
<dbReference type="Pfam" id="PF03734">
    <property type="entry name" value="YkuD"/>
    <property type="match status" value="1"/>
</dbReference>
<dbReference type="OrthoDB" id="5243103at2"/>
<keyword evidence="9" id="KW-1185">Reference proteome</keyword>
<evidence type="ECO:0000313" key="9">
    <source>
        <dbReference type="Proteomes" id="UP000305238"/>
    </source>
</evidence>
<dbReference type="GO" id="GO:0071555">
    <property type="term" value="P:cell wall organization"/>
    <property type="evidence" value="ECO:0007669"/>
    <property type="project" value="UniProtKB-UniRule"/>
</dbReference>
<protein>
    <submittedName>
        <fullName evidence="8">L,D-transpeptidase</fullName>
    </submittedName>
</protein>
<keyword evidence="2" id="KW-0808">Transferase</keyword>
<dbReference type="GO" id="GO:0071972">
    <property type="term" value="F:peptidoglycan L,D-transpeptidase activity"/>
    <property type="evidence" value="ECO:0007669"/>
    <property type="project" value="TreeGrafter"/>
</dbReference>
<evidence type="ECO:0000256" key="6">
    <source>
        <dbReference type="PROSITE-ProRule" id="PRU01373"/>
    </source>
</evidence>
<evidence type="ECO:0000256" key="3">
    <source>
        <dbReference type="ARBA" id="ARBA00022960"/>
    </source>
</evidence>
<dbReference type="InterPro" id="IPR038063">
    <property type="entry name" value="Transpep_catalytic_dom"/>
</dbReference>
<name>A0A5S4G4T5_9ACTN</name>
<dbReference type="PANTHER" id="PTHR30582:SF2">
    <property type="entry name" value="L,D-TRANSPEPTIDASE YCIB-RELATED"/>
    <property type="match status" value="1"/>
</dbReference>
<dbReference type="Gene3D" id="2.40.440.10">
    <property type="entry name" value="L,D-transpeptidase catalytic domain-like"/>
    <property type="match status" value="1"/>
</dbReference>
<dbReference type="EMBL" id="VCKZ01000456">
    <property type="protein sequence ID" value="TMR28027.1"/>
    <property type="molecule type" value="Genomic_DNA"/>
</dbReference>
<dbReference type="InterPro" id="IPR005490">
    <property type="entry name" value="LD_TPept_cat_dom"/>
</dbReference>
<keyword evidence="5 6" id="KW-0961">Cell wall biogenesis/degradation</keyword>
<dbReference type="GO" id="GO:0018104">
    <property type="term" value="P:peptidoglycan-protein cross-linking"/>
    <property type="evidence" value="ECO:0007669"/>
    <property type="project" value="TreeGrafter"/>
</dbReference>
<evidence type="ECO:0000313" key="8">
    <source>
        <dbReference type="EMBL" id="TMR28027.1"/>
    </source>
</evidence>
<evidence type="ECO:0000256" key="1">
    <source>
        <dbReference type="ARBA" id="ARBA00004752"/>
    </source>
</evidence>
<proteinExistence type="predicted"/>
<feature type="active site" description="Proton donor/acceptor" evidence="6">
    <location>
        <position position="241"/>
    </location>
</feature>
<dbReference type="PANTHER" id="PTHR30582">
    <property type="entry name" value="L,D-TRANSPEPTIDASE"/>
    <property type="match status" value="1"/>
</dbReference>
<gene>
    <name evidence="8" type="ORF">ETD96_38245</name>
</gene>
<dbReference type="InterPro" id="IPR050979">
    <property type="entry name" value="LD-transpeptidase"/>
</dbReference>
<dbReference type="UniPathway" id="UPA00219"/>
<evidence type="ECO:0000256" key="4">
    <source>
        <dbReference type="ARBA" id="ARBA00022984"/>
    </source>
</evidence>
<evidence type="ECO:0000256" key="2">
    <source>
        <dbReference type="ARBA" id="ARBA00022679"/>
    </source>
</evidence>
<reference evidence="8 9" key="1">
    <citation type="submission" date="2019-05" db="EMBL/GenBank/DDBJ databases">
        <title>Draft genome sequence of Actinomadura geliboluensis A8036.</title>
        <authorList>
            <person name="Saricaoglu S."/>
            <person name="Isik K."/>
        </authorList>
    </citation>
    <scope>NUCLEOTIDE SEQUENCE [LARGE SCALE GENOMIC DNA]</scope>
    <source>
        <strain evidence="8 9">A8036</strain>
    </source>
</reference>